<evidence type="ECO:0000256" key="9">
    <source>
        <dbReference type="RuleBase" id="RU000304"/>
    </source>
</evidence>
<dbReference type="SUPFAM" id="SSF116846">
    <property type="entry name" value="MIT domain"/>
    <property type="match status" value="2"/>
</dbReference>
<protein>
    <recommendedName>
        <fullName evidence="1">Serine/threonine-protein kinase ULK3</fullName>
    </recommendedName>
    <alternativeName>
        <fullName evidence="7">Unc-51-like kinase 3</fullName>
    </alternativeName>
</protein>
<dbReference type="RefSeq" id="XP_017780221.1">
    <property type="nucleotide sequence ID" value="XM_017924732.1"/>
</dbReference>
<dbReference type="InterPro" id="IPR000719">
    <property type="entry name" value="Prot_kinase_dom"/>
</dbReference>
<dbReference type="RefSeq" id="XP_017780222.1">
    <property type="nucleotide sequence ID" value="XM_017924733.1"/>
</dbReference>
<evidence type="ECO:0000259" key="10">
    <source>
        <dbReference type="PROSITE" id="PS50011"/>
    </source>
</evidence>
<dbReference type="PANTHER" id="PTHR24348:SF22">
    <property type="entry name" value="NON-SPECIFIC SERINE_THREONINE PROTEIN KINASE"/>
    <property type="match status" value="1"/>
</dbReference>
<dbReference type="GeneID" id="108565325"/>
<proteinExistence type="inferred from homology"/>
<dbReference type="PROSITE" id="PS00107">
    <property type="entry name" value="PROTEIN_KINASE_ATP"/>
    <property type="match status" value="1"/>
</dbReference>
<dbReference type="InterPro" id="IPR007330">
    <property type="entry name" value="MIT_dom"/>
</dbReference>
<keyword evidence="6 8" id="KW-0067">ATP-binding</keyword>
<dbReference type="Proteomes" id="UP000695000">
    <property type="component" value="Unplaced"/>
</dbReference>
<feature type="domain" description="Protein kinase" evidence="10">
    <location>
        <begin position="35"/>
        <end position="283"/>
    </location>
</feature>
<comment type="similarity">
    <text evidence="9">Belongs to the protein kinase superfamily.</text>
</comment>
<evidence type="ECO:0000256" key="6">
    <source>
        <dbReference type="ARBA" id="ARBA00022840"/>
    </source>
</evidence>
<evidence type="ECO:0000256" key="8">
    <source>
        <dbReference type="PROSITE-ProRule" id="PRU10141"/>
    </source>
</evidence>
<evidence type="ECO:0000256" key="1">
    <source>
        <dbReference type="ARBA" id="ARBA00021644"/>
    </source>
</evidence>
<evidence type="ECO:0000256" key="4">
    <source>
        <dbReference type="ARBA" id="ARBA00022741"/>
    </source>
</evidence>
<dbReference type="InterPro" id="IPR036181">
    <property type="entry name" value="MIT_dom_sf"/>
</dbReference>
<keyword evidence="9" id="KW-0723">Serine/threonine-protein kinase</keyword>
<keyword evidence="5" id="KW-0418">Kinase</keyword>
<evidence type="ECO:0000313" key="12">
    <source>
        <dbReference type="RefSeq" id="XP_017780221.1"/>
    </source>
</evidence>
<dbReference type="Gene3D" id="1.20.58.80">
    <property type="entry name" value="Phosphotransferase system, lactose/cellobiose-type IIA subunit"/>
    <property type="match status" value="2"/>
</dbReference>
<organism evidence="11 13">
    <name type="scientific">Nicrophorus vespilloides</name>
    <name type="common">Boreal carrion beetle</name>
    <dbReference type="NCBI Taxonomy" id="110193"/>
    <lineage>
        <taxon>Eukaryota</taxon>
        <taxon>Metazoa</taxon>
        <taxon>Ecdysozoa</taxon>
        <taxon>Arthropoda</taxon>
        <taxon>Hexapoda</taxon>
        <taxon>Insecta</taxon>
        <taxon>Pterygota</taxon>
        <taxon>Neoptera</taxon>
        <taxon>Endopterygota</taxon>
        <taxon>Coleoptera</taxon>
        <taxon>Polyphaga</taxon>
        <taxon>Staphyliniformia</taxon>
        <taxon>Silphidae</taxon>
        <taxon>Nicrophorinae</taxon>
        <taxon>Nicrophorus</taxon>
    </lineage>
</organism>
<dbReference type="PROSITE" id="PS50011">
    <property type="entry name" value="PROTEIN_KINASE_DOM"/>
    <property type="match status" value="1"/>
</dbReference>
<dbReference type="SUPFAM" id="SSF56112">
    <property type="entry name" value="Protein kinase-like (PK-like)"/>
    <property type="match status" value="1"/>
</dbReference>
<dbReference type="InterPro" id="IPR008271">
    <property type="entry name" value="Ser/Thr_kinase_AS"/>
</dbReference>
<keyword evidence="3" id="KW-0677">Repeat</keyword>
<dbReference type="Gene3D" id="1.10.510.10">
    <property type="entry name" value="Transferase(Phosphotransferase) domain 1"/>
    <property type="match status" value="1"/>
</dbReference>
<evidence type="ECO:0000256" key="7">
    <source>
        <dbReference type="ARBA" id="ARBA00032242"/>
    </source>
</evidence>
<evidence type="ECO:0000256" key="3">
    <source>
        <dbReference type="ARBA" id="ARBA00022737"/>
    </source>
</evidence>
<keyword evidence="4 8" id="KW-0547">Nucleotide-binding</keyword>
<feature type="binding site" evidence="8">
    <location>
        <position position="63"/>
    </location>
    <ligand>
        <name>ATP</name>
        <dbReference type="ChEBI" id="CHEBI:30616"/>
    </ligand>
</feature>
<sequence length="456" mass="53030">MKKVIRVSLYMSAVRKRYHVMTHLTEKEFLGRHAIKLCEKIGQGSFSTVYRAANERVGVCAIKVMKMKERSIKEVEVLRNLHHPNIVQYIEHFASANIVYLVMDHCNDGDLENYIYKRHKLAESLVKIVMQQLALAMQYLNNINMCHMDIKPKNILICSNPRLTFKLSDFGVAEVINPNEMEKWRQNGTVAYMAPEKIMGKPYDITSDYWSLGVVMFQCLFGRPSYFHASLQAVKAMITKENLMTIPRHSHMSANCENLLRSLLTYNKDDRIKFEDFYKHPFIDINKMPTNENYNYIVILVTDALELESDRKYEESLFKYQEAVSLLHPYIMTEPNPAQKYKMELKFNQYIYRINELCRYISDKIIHSKLCDNSFDLLKTMAKSTPKMLSGINIGVIAEEYFAEGNAIQAFVKINEALALLVPICMTEPTGYRKSLLLAQIDKWLTMGEEIKRITD</sequence>
<name>A0ABM1N072_NICVS</name>
<keyword evidence="2" id="KW-0808">Transferase</keyword>
<dbReference type="SMART" id="SM00220">
    <property type="entry name" value="S_TKc"/>
    <property type="match status" value="1"/>
</dbReference>
<evidence type="ECO:0000256" key="5">
    <source>
        <dbReference type="ARBA" id="ARBA00022777"/>
    </source>
</evidence>
<keyword evidence="11" id="KW-1185">Reference proteome</keyword>
<evidence type="ECO:0000313" key="13">
    <source>
        <dbReference type="RefSeq" id="XP_017780222.1"/>
    </source>
</evidence>
<reference evidence="12 13" key="1">
    <citation type="submission" date="2025-05" db="UniProtKB">
        <authorList>
            <consortium name="RefSeq"/>
        </authorList>
    </citation>
    <scope>IDENTIFICATION</scope>
    <source>
        <tissue evidence="12 13">Whole Larva</tissue>
    </source>
</reference>
<evidence type="ECO:0000313" key="11">
    <source>
        <dbReference type="Proteomes" id="UP000695000"/>
    </source>
</evidence>
<evidence type="ECO:0000256" key="2">
    <source>
        <dbReference type="ARBA" id="ARBA00022679"/>
    </source>
</evidence>
<dbReference type="PROSITE" id="PS00108">
    <property type="entry name" value="PROTEIN_KINASE_ST"/>
    <property type="match status" value="1"/>
</dbReference>
<dbReference type="Pfam" id="PF04212">
    <property type="entry name" value="MIT"/>
    <property type="match status" value="1"/>
</dbReference>
<dbReference type="InterPro" id="IPR011009">
    <property type="entry name" value="Kinase-like_dom_sf"/>
</dbReference>
<dbReference type="Pfam" id="PF00069">
    <property type="entry name" value="Pkinase"/>
    <property type="match status" value="1"/>
</dbReference>
<dbReference type="InterPro" id="IPR045269">
    <property type="entry name" value="Atg1-like"/>
</dbReference>
<dbReference type="InterPro" id="IPR017441">
    <property type="entry name" value="Protein_kinase_ATP_BS"/>
</dbReference>
<dbReference type="Gene3D" id="3.30.200.20">
    <property type="entry name" value="Phosphorylase Kinase, domain 1"/>
    <property type="match status" value="1"/>
</dbReference>
<gene>
    <name evidence="12 13" type="primary">LOC108565325</name>
</gene>
<accession>A0ABM1N072</accession>
<dbReference type="PANTHER" id="PTHR24348">
    <property type="entry name" value="SERINE/THREONINE-PROTEIN KINASE UNC-51-RELATED"/>
    <property type="match status" value="1"/>
</dbReference>